<keyword evidence="2" id="KW-1133">Transmembrane helix</keyword>
<evidence type="ECO:0000256" key="2">
    <source>
        <dbReference type="SAM" id="Phobius"/>
    </source>
</evidence>
<organism evidence="3">
    <name type="scientific">freshwater metagenome</name>
    <dbReference type="NCBI Taxonomy" id="449393"/>
    <lineage>
        <taxon>unclassified sequences</taxon>
        <taxon>metagenomes</taxon>
        <taxon>ecological metagenomes</taxon>
    </lineage>
</organism>
<protein>
    <submittedName>
        <fullName evidence="3">Unannotated protein</fullName>
    </submittedName>
</protein>
<feature type="transmembrane region" description="Helical" evidence="2">
    <location>
        <begin position="38"/>
        <end position="59"/>
    </location>
</feature>
<dbReference type="AlphaFoldDB" id="A0A6J6ZI42"/>
<keyword evidence="2" id="KW-0812">Transmembrane</keyword>
<dbReference type="Pfam" id="PF14012">
    <property type="entry name" value="DUF4229"/>
    <property type="match status" value="1"/>
</dbReference>
<keyword evidence="2" id="KW-0472">Membrane</keyword>
<proteinExistence type="predicted"/>
<dbReference type="EMBL" id="CAFABK010000001">
    <property type="protein sequence ID" value="CAB4819356.1"/>
    <property type="molecule type" value="Genomic_DNA"/>
</dbReference>
<feature type="compositionally biased region" description="Basic and acidic residues" evidence="1">
    <location>
        <begin position="85"/>
        <end position="107"/>
    </location>
</feature>
<feature type="transmembrane region" description="Helical" evidence="2">
    <location>
        <begin position="12"/>
        <end position="32"/>
    </location>
</feature>
<reference evidence="3" key="1">
    <citation type="submission" date="2020-05" db="EMBL/GenBank/DDBJ databases">
        <authorList>
            <person name="Chiriac C."/>
            <person name="Salcher M."/>
            <person name="Ghai R."/>
            <person name="Kavagutti S V."/>
        </authorList>
    </citation>
    <scope>NUCLEOTIDE SEQUENCE</scope>
</reference>
<accession>A0A6J6ZI42</accession>
<gene>
    <name evidence="3" type="ORF">UFOPK3204_00055</name>
</gene>
<evidence type="ECO:0000313" key="3">
    <source>
        <dbReference type="EMBL" id="CAB4819356.1"/>
    </source>
</evidence>
<name>A0A6J6ZI42_9ZZZZ</name>
<dbReference type="InterPro" id="IPR025323">
    <property type="entry name" value="DUF4229"/>
</dbReference>
<evidence type="ECO:0000256" key="1">
    <source>
        <dbReference type="SAM" id="MobiDB-lite"/>
    </source>
</evidence>
<sequence length="121" mass="13274">MPYSVNVRTSGWAVIRFTVLRLLLFGFVWLLIQLTTPLRGLLAAVVALLISGVISVAVLDRQRAAMGAVLSGFFGRINARIDASTRAEDEADDTQRLSEQLGRRLGEGDQDTQAETVEKNE</sequence>
<feature type="region of interest" description="Disordered" evidence="1">
    <location>
        <begin position="85"/>
        <end position="121"/>
    </location>
</feature>